<accession>A0A920BUR9</accession>
<sequence>MKKLLWTILTAVTLLVITACGTGNDENQGAEENPDNETNEVVEENNETSHAGDDEEAETDEQVTEDDRAVIKEEATYTGMQDPHSIEVKTESDVLALQILDPGVADVDFEAIEPDTPVTIEYYQNEEGQNILTNIEF</sequence>
<feature type="compositionally biased region" description="Acidic residues" evidence="1">
    <location>
        <begin position="53"/>
        <end position="64"/>
    </location>
</feature>
<dbReference type="Proteomes" id="UP000682111">
    <property type="component" value="Unassembled WGS sequence"/>
</dbReference>
<feature type="signal peptide" evidence="2">
    <location>
        <begin position="1"/>
        <end position="21"/>
    </location>
</feature>
<evidence type="ECO:0000256" key="2">
    <source>
        <dbReference type="SAM" id="SignalP"/>
    </source>
</evidence>
<dbReference type="RefSeq" id="WP_212934207.1">
    <property type="nucleotide sequence ID" value="NZ_BORC01000007.1"/>
</dbReference>
<keyword evidence="2" id="KW-0732">Signal</keyword>
<feature type="chain" id="PRO_5039169990" evidence="2">
    <location>
        <begin position="22"/>
        <end position="137"/>
    </location>
</feature>
<dbReference type="PROSITE" id="PS51257">
    <property type="entry name" value="PROKAR_LIPOPROTEIN"/>
    <property type="match status" value="1"/>
</dbReference>
<organism evidence="3 4">
    <name type="scientific">Robertmurraya siralis</name>
    <dbReference type="NCBI Taxonomy" id="77777"/>
    <lineage>
        <taxon>Bacteria</taxon>
        <taxon>Bacillati</taxon>
        <taxon>Bacillota</taxon>
        <taxon>Bacilli</taxon>
        <taxon>Bacillales</taxon>
        <taxon>Bacillaceae</taxon>
        <taxon>Robertmurraya</taxon>
    </lineage>
</organism>
<evidence type="ECO:0000313" key="4">
    <source>
        <dbReference type="Proteomes" id="UP000682111"/>
    </source>
</evidence>
<evidence type="ECO:0000256" key="1">
    <source>
        <dbReference type="SAM" id="MobiDB-lite"/>
    </source>
</evidence>
<reference evidence="3" key="1">
    <citation type="submission" date="2021-03" db="EMBL/GenBank/DDBJ databases">
        <title>Antimicrobial resistance genes in bacteria isolated from Japanese honey, and their potential for conferring macrolide and lincosamide resistance in the American foulbrood pathogen Paenibacillus larvae.</title>
        <authorList>
            <person name="Okamoto M."/>
            <person name="Kumagai M."/>
            <person name="Kanamori H."/>
            <person name="Takamatsu D."/>
        </authorList>
    </citation>
    <scope>NUCLEOTIDE SEQUENCE</scope>
    <source>
        <strain evidence="3">J27TS8</strain>
    </source>
</reference>
<feature type="compositionally biased region" description="Acidic residues" evidence="1">
    <location>
        <begin position="28"/>
        <end position="46"/>
    </location>
</feature>
<dbReference type="EMBL" id="BORC01000007">
    <property type="protein sequence ID" value="GIN63545.1"/>
    <property type="molecule type" value="Genomic_DNA"/>
</dbReference>
<comment type="caution">
    <text evidence="3">The sequence shown here is derived from an EMBL/GenBank/DDBJ whole genome shotgun (WGS) entry which is preliminary data.</text>
</comment>
<gene>
    <name evidence="3" type="ORF">J27TS8_35380</name>
</gene>
<keyword evidence="4" id="KW-1185">Reference proteome</keyword>
<evidence type="ECO:0000313" key="3">
    <source>
        <dbReference type="EMBL" id="GIN63545.1"/>
    </source>
</evidence>
<protein>
    <submittedName>
        <fullName evidence="3">Uncharacterized protein</fullName>
    </submittedName>
</protein>
<proteinExistence type="predicted"/>
<name>A0A920BUR9_9BACI</name>
<dbReference type="AlphaFoldDB" id="A0A920BUR9"/>
<feature type="region of interest" description="Disordered" evidence="1">
    <location>
        <begin position="23"/>
        <end position="65"/>
    </location>
</feature>